<dbReference type="InterPro" id="IPR007527">
    <property type="entry name" value="Znf_SWIM"/>
</dbReference>
<feature type="domain" description="SWIM-type" evidence="5">
    <location>
        <begin position="227"/>
        <end position="263"/>
    </location>
</feature>
<protein>
    <recommendedName>
        <fullName evidence="5">SWIM-type domain-containing protein</fullName>
    </recommendedName>
</protein>
<evidence type="ECO:0000256" key="3">
    <source>
        <dbReference type="ARBA" id="ARBA00022833"/>
    </source>
</evidence>
<dbReference type="PROSITE" id="PS50966">
    <property type="entry name" value="ZF_SWIM"/>
    <property type="match status" value="1"/>
</dbReference>
<dbReference type="PANTHER" id="PTHR47718:SF18">
    <property type="entry name" value="PROTEIN FAR1-RELATED SEQUENCE 5-LIKE"/>
    <property type="match status" value="1"/>
</dbReference>
<dbReference type="InterPro" id="IPR006564">
    <property type="entry name" value="Znf_PMZ"/>
</dbReference>
<dbReference type="SMART" id="SM00575">
    <property type="entry name" value="ZnF_PMZ"/>
    <property type="match status" value="1"/>
</dbReference>
<evidence type="ECO:0000259" key="5">
    <source>
        <dbReference type="PROSITE" id="PS50966"/>
    </source>
</evidence>
<dbReference type="Proteomes" id="UP001152484">
    <property type="component" value="Unassembled WGS sequence"/>
</dbReference>
<accession>A0A9P0ZH24</accession>
<reference evidence="6" key="1">
    <citation type="submission" date="2022-07" db="EMBL/GenBank/DDBJ databases">
        <authorList>
            <person name="Macas J."/>
            <person name="Novak P."/>
            <person name="Neumann P."/>
        </authorList>
    </citation>
    <scope>NUCLEOTIDE SEQUENCE</scope>
</reference>
<dbReference type="AlphaFoldDB" id="A0A9P0ZH24"/>
<dbReference type="PANTHER" id="PTHR47718">
    <property type="entry name" value="OS01G0519700 PROTEIN"/>
    <property type="match status" value="1"/>
</dbReference>
<dbReference type="InterPro" id="IPR018289">
    <property type="entry name" value="MULE_transposase_dom"/>
</dbReference>
<feature type="non-terminal residue" evidence="6">
    <location>
        <position position="417"/>
    </location>
</feature>
<dbReference type="OrthoDB" id="1511896at2759"/>
<sequence>MGREPRCIITDQDPSMKIAIPRVFTTTCHRFCMWHIMSKVSSKVGPVLSKDSNFMKELNSVAWSHYLQPSEFELRWTNLMREYDLLEHNWFSHMFEIRKMWIPAFFGDLFMAGLLRTTSRSESENNFFNEFTNPNFSLVEFYMQFESAMDSQRHKSTQLTKASESSIPEYKTPLHIERYASSVYNLSIFYLVQKEICCACYSCAIQSLQHEGIVFTYVISDERGLNFTLVHNTSDGTTLCSCKHFERIGILCRHIFFVLKDKKVNAIPDRYVLRRWCKDSILKPLNAFEDGVFKQCVGTEEQTLAMKTLWSDIHFCVGMIEHHPHLLQQFSDVIKVQKELLSSSQPSSAAASSKCEVIKGFYGSPIPTQISVHPPQQARNKGCGKRIKSDKEKEIEVSKKCKRLCRKCNKKGYHDSR</sequence>
<evidence type="ECO:0000313" key="7">
    <source>
        <dbReference type="Proteomes" id="UP001152484"/>
    </source>
</evidence>
<proteinExistence type="predicted"/>
<keyword evidence="1" id="KW-0479">Metal-binding</keyword>
<gene>
    <name evidence="6" type="ORF">CEURO_LOCUS14436</name>
</gene>
<dbReference type="GO" id="GO:0008270">
    <property type="term" value="F:zinc ion binding"/>
    <property type="evidence" value="ECO:0007669"/>
    <property type="project" value="UniProtKB-KW"/>
</dbReference>
<evidence type="ECO:0000313" key="6">
    <source>
        <dbReference type="EMBL" id="CAH9099371.1"/>
    </source>
</evidence>
<name>A0A9P0ZH24_CUSEU</name>
<comment type="caution">
    <text evidence="6">The sequence shown here is derived from an EMBL/GenBank/DDBJ whole genome shotgun (WGS) entry which is preliminary data.</text>
</comment>
<keyword evidence="3" id="KW-0862">Zinc</keyword>
<evidence type="ECO:0000256" key="1">
    <source>
        <dbReference type="ARBA" id="ARBA00022723"/>
    </source>
</evidence>
<organism evidence="6 7">
    <name type="scientific">Cuscuta europaea</name>
    <name type="common">European dodder</name>
    <dbReference type="NCBI Taxonomy" id="41803"/>
    <lineage>
        <taxon>Eukaryota</taxon>
        <taxon>Viridiplantae</taxon>
        <taxon>Streptophyta</taxon>
        <taxon>Embryophyta</taxon>
        <taxon>Tracheophyta</taxon>
        <taxon>Spermatophyta</taxon>
        <taxon>Magnoliopsida</taxon>
        <taxon>eudicotyledons</taxon>
        <taxon>Gunneridae</taxon>
        <taxon>Pentapetalae</taxon>
        <taxon>asterids</taxon>
        <taxon>lamiids</taxon>
        <taxon>Solanales</taxon>
        <taxon>Convolvulaceae</taxon>
        <taxon>Cuscuteae</taxon>
        <taxon>Cuscuta</taxon>
        <taxon>Cuscuta subgen. Cuscuta</taxon>
    </lineage>
</organism>
<evidence type="ECO:0000256" key="4">
    <source>
        <dbReference type="PROSITE-ProRule" id="PRU00325"/>
    </source>
</evidence>
<dbReference type="EMBL" id="CAMAPE010000038">
    <property type="protein sequence ID" value="CAH9099371.1"/>
    <property type="molecule type" value="Genomic_DNA"/>
</dbReference>
<dbReference type="Pfam" id="PF04434">
    <property type="entry name" value="SWIM"/>
    <property type="match status" value="1"/>
</dbReference>
<keyword evidence="7" id="KW-1185">Reference proteome</keyword>
<keyword evidence="2 4" id="KW-0863">Zinc-finger</keyword>
<evidence type="ECO:0000256" key="2">
    <source>
        <dbReference type="ARBA" id="ARBA00022771"/>
    </source>
</evidence>
<dbReference type="Pfam" id="PF10551">
    <property type="entry name" value="MULE"/>
    <property type="match status" value="1"/>
</dbReference>